<proteinExistence type="predicted"/>
<protein>
    <submittedName>
        <fullName evidence="2">Uncharacterized protein</fullName>
    </submittedName>
</protein>
<keyword evidence="1" id="KW-1133">Transmembrane helix</keyword>
<evidence type="ECO:0000313" key="3">
    <source>
        <dbReference type="Proteomes" id="UP000015105"/>
    </source>
</evidence>
<dbReference type="AlphaFoldDB" id="A0A453HLW5"/>
<reference evidence="3" key="1">
    <citation type="journal article" date="2014" name="Science">
        <title>Ancient hybridizations among the ancestral genomes of bread wheat.</title>
        <authorList>
            <consortium name="International Wheat Genome Sequencing Consortium,"/>
            <person name="Marcussen T."/>
            <person name="Sandve S.R."/>
            <person name="Heier L."/>
            <person name="Spannagl M."/>
            <person name="Pfeifer M."/>
            <person name="Jakobsen K.S."/>
            <person name="Wulff B.B."/>
            <person name="Steuernagel B."/>
            <person name="Mayer K.F."/>
            <person name="Olsen O.A."/>
        </authorList>
    </citation>
    <scope>NUCLEOTIDE SEQUENCE [LARGE SCALE GENOMIC DNA]</scope>
    <source>
        <strain evidence="3">cv. AL8/78</strain>
    </source>
</reference>
<name>A0A453HLW5_AEGTS</name>
<keyword evidence="3" id="KW-1185">Reference proteome</keyword>
<reference evidence="2" key="5">
    <citation type="journal article" date="2021" name="G3 (Bethesda)">
        <title>Aegilops tauschii genome assembly Aet v5.0 features greater sequence contiguity and improved annotation.</title>
        <authorList>
            <person name="Wang L."/>
            <person name="Zhu T."/>
            <person name="Rodriguez J.C."/>
            <person name="Deal K.R."/>
            <person name="Dubcovsky J."/>
            <person name="McGuire P.E."/>
            <person name="Lux T."/>
            <person name="Spannagl M."/>
            <person name="Mayer K.F.X."/>
            <person name="Baldrich P."/>
            <person name="Meyers B.C."/>
            <person name="Huo N."/>
            <person name="Gu Y.Q."/>
            <person name="Zhou H."/>
            <person name="Devos K.M."/>
            <person name="Bennetzen J.L."/>
            <person name="Unver T."/>
            <person name="Budak H."/>
            <person name="Gulick P.J."/>
            <person name="Galiba G."/>
            <person name="Kalapos B."/>
            <person name="Nelson D.R."/>
            <person name="Li P."/>
            <person name="You F.M."/>
            <person name="Luo M.C."/>
            <person name="Dvorak J."/>
        </authorList>
    </citation>
    <scope>NUCLEOTIDE SEQUENCE [LARGE SCALE GENOMIC DNA]</scope>
    <source>
        <strain evidence="2">cv. AL8/78</strain>
    </source>
</reference>
<dbReference type="Proteomes" id="UP000015105">
    <property type="component" value="Chromosome 4D"/>
</dbReference>
<reference evidence="3" key="2">
    <citation type="journal article" date="2017" name="Nat. Plants">
        <title>The Aegilops tauschii genome reveals multiple impacts of transposons.</title>
        <authorList>
            <person name="Zhao G."/>
            <person name="Zou C."/>
            <person name="Li K."/>
            <person name="Wang K."/>
            <person name="Li T."/>
            <person name="Gao L."/>
            <person name="Zhang X."/>
            <person name="Wang H."/>
            <person name="Yang Z."/>
            <person name="Liu X."/>
            <person name="Jiang W."/>
            <person name="Mao L."/>
            <person name="Kong X."/>
            <person name="Jiao Y."/>
            <person name="Jia J."/>
        </authorList>
    </citation>
    <scope>NUCLEOTIDE SEQUENCE [LARGE SCALE GENOMIC DNA]</scope>
    <source>
        <strain evidence="3">cv. AL8/78</strain>
    </source>
</reference>
<dbReference type="Gramene" id="AET4Gv20232400.11">
    <property type="protein sequence ID" value="AET4Gv20232400.11"/>
    <property type="gene ID" value="AET4Gv20232400"/>
</dbReference>
<keyword evidence="1" id="KW-0472">Membrane</keyword>
<accession>A0A453HLW5</accession>
<dbReference type="EnsemblPlants" id="AET4Gv20232400.11">
    <property type="protein sequence ID" value="AET4Gv20232400.11"/>
    <property type="gene ID" value="AET4Gv20232400"/>
</dbReference>
<keyword evidence="1" id="KW-0812">Transmembrane</keyword>
<reference evidence="2" key="3">
    <citation type="journal article" date="2017" name="Nature">
        <title>Genome sequence of the progenitor of the wheat D genome Aegilops tauschii.</title>
        <authorList>
            <person name="Luo M.C."/>
            <person name="Gu Y.Q."/>
            <person name="Puiu D."/>
            <person name="Wang H."/>
            <person name="Twardziok S.O."/>
            <person name="Deal K.R."/>
            <person name="Huo N."/>
            <person name="Zhu T."/>
            <person name="Wang L."/>
            <person name="Wang Y."/>
            <person name="McGuire P.E."/>
            <person name="Liu S."/>
            <person name="Long H."/>
            <person name="Ramasamy R.K."/>
            <person name="Rodriguez J.C."/>
            <person name="Van S.L."/>
            <person name="Yuan L."/>
            <person name="Wang Z."/>
            <person name="Xia Z."/>
            <person name="Xiao L."/>
            <person name="Anderson O.D."/>
            <person name="Ouyang S."/>
            <person name="Liang Y."/>
            <person name="Zimin A.V."/>
            <person name="Pertea G."/>
            <person name="Qi P."/>
            <person name="Bennetzen J.L."/>
            <person name="Dai X."/>
            <person name="Dawson M.W."/>
            <person name="Muller H.G."/>
            <person name="Kugler K."/>
            <person name="Rivarola-Duarte L."/>
            <person name="Spannagl M."/>
            <person name="Mayer K.F.X."/>
            <person name="Lu F.H."/>
            <person name="Bevan M.W."/>
            <person name="Leroy P."/>
            <person name="Li P."/>
            <person name="You F.M."/>
            <person name="Sun Q."/>
            <person name="Liu Z."/>
            <person name="Lyons E."/>
            <person name="Wicker T."/>
            <person name="Salzberg S.L."/>
            <person name="Devos K.M."/>
            <person name="Dvorak J."/>
        </authorList>
    </citation>
    <scope>NUCLEOTIDE SEQUENCE [LARGE SCALE GENOMIC DNA]</scope>
    <source>
        <strain evidence="2">cv. AL8/78</strain>
    </source>
</reference>
<evidence type="ECO:0000256" key="1">
    <source>
        <dbReference type="SAM" id="Phobius"/>
    </source>
</evidence>
<organism evidence="2 3">
    <name type="scientific">Aegilops tauschii subsp. strangulata</name>
    <name type="common">Goatgrass</name>
    <dbReference type="NCBI Taxonomy" id="200361"/>
    <lineage>
        <taxon>Eukaryota</taxon>
        <taxon>Viridiplantae</taxon>
        <taxon>Streptophyta</taxon>
        <taxon>Embryophyta</taxon>
        <taxon>Tracheophyta</taxon>
        <taxon>Spermatophyta</taxon>
        <taxon>Magnoliopsida</taxon>
        <taxon>Liliopsida</taxon>
        <taxon>Poales</taxon>
        <taxon>Poaceae</taxon>
        <taxon>BOP clade</taxon>
        <taxon>Pooideae</taxon>
        <taxon>Triticodae</taxon>
        <taxon>Triticeae</taxon>
        <taxon>Triticinae</taxon>
        <taxon>Aegilops</taxon>
    </lineage>
</organism>
<sequence>MYPSCLTTYSYRLSAIRTFHELVYYVSCTALCIDCMLLSFVGIITFLSYHVSGYV</sequence>
<evidence type="ECO:0000313" key="2">
    <source>
        <dbReference type="EnsemblPlants" id="AET4Gv20232400.11"/>
    </source>
</evidence>
<feature type="transmembrane region" description="Helical" evidence="1">
    <location>
        <begin position="22"/>
        <end position="49"/>
    </location>
</feature>
<reference evidence="2" key="4">
    <citation type="submission" date="2019-03" db="UniProtKB">
        <authorList>
            <consortium name="EnsemblPlants"/>
        </authorList>
    </citation>
    <scope>IDENTIFICATION</scope>
</reference>